<evidence type="ECO:0000313" key="2">
    <source>
        <dbReference type="Proteomes" id="UP000011958"/>
    </source>
</evidence>
<dbReference type="OrthoDB" id="5410947at2759"/>
<reference evidence="2" key="1">
    <citation type="journal article" date="2016" name="Nat. Commun.">
        <title>Genome analysis of three Pneumocystis species reveals adaptation mechanisms to life exclusively in mammalian hosts.</title>
        <authorList>
            <person name="Ma L."/>
            <person name="Chen Z."/>
            <person name="Huang D.W."/>
            <person name="Kutty G."/>
            <person name="Ishihara M."/>
            <person name="Wang H."/>
            <person name="Abouelleil A."/>
            <person name="Bishop L."/>
            <person name="Davey E."/>
            <person name="Deng R."/>
            <person name="Deng X."/>
            <person name="Fan L."/>
            <person name="Fantoni G."/>
            <person name="Fitzgerald M."/>
            <person name="Gogineni E."/>
            <person name="Goldberg J.M."/>
            <person name="Handley G."/>
            <person name="Hu X."/>
            <person name="Huber C."/>
            <person name="Jiao X."/>
            <person name="Jones K."/>
            <person name="Levin J.Z."/>
            <person name="Liu Y."/>
            <person name="Macdonald P."/>
            <person name="Melnikov A."/>
            <person name="Raley C."/>
            <person name="Sassi M."/>
            <person name="Sherman B.T."/>
            <person name="Song X."/>
            <person name="Sykes S."/>
            <person name="Tran B."/>
            <person name="Walsh L."/>
            <person name="Xia Y."/>
            <person name="Yang J."/>
            <person name="Young S."/>
            <person name="Zeng Q."/>
            <person name="Zheng X."/>
            <person name="Stephens R."/>
            <person name="Nusbaum C."/>
            <person name="Birren B.W."/>
            <person name="Azadi P."/>
            <person name="Lempicki R.A."/>
            <person name="Cuomo C.A."/>
            <person name="Kovacs J.A."/>
        </authorList>
    </citation>
    <scope>NUCLEOTIDE SEQUENCE [LARGE SCALE GENOMIC DNA]</scope>
    <source>
        <strain evidence="2">B123</strain>
    </source>
</reference>
<organism evidence="1 2">
    <name type="scientific">Pneumocystis murina (strain B123)</name>
    <name type="common">Mouse pneumocystis pneumonia agent</name>
    <name type="synonym">Pneumocystis carinii f. sp. muris</name>
    <dbReference type="NCBI Taxonomy" id="1069680"/>
    <lineage>
        <taxon>Eukaryota</taxon>
        <taxon>Fungi</taxon>
        <taxon>Dikarya</taxon>
        <taxon>Ascomycota</taxon>
        <taxon>Taphrinomycotina</taxon>
        <taxon>Pneumocystomycetes</taxon>
        <taxon>Pneumocystaceae</taxon>
        <taxon>Pneumocystis</taxon>
    </lineage>
</organism>
<dbReference type="EMBL" id="AFWA02000001">
    <property type="protein sequence ID" value="EMR11411.1"/>
    <property type="molecule type" value="Genomic_DNA"/>
</dbReference>
<dbReference type="VEuPathDB" id="FungiDB:PNEG_00434"/>
<dbReference type="GeneID" id="19894132"/>
<dbReference type="RefSeq" id="XP_007872312.1">
    <property type="nucleotide sequence ID" value="XM_007874121.1"/>
</dbReference>
<keyword evidence="2" id="KW-1185">Reference proteome</keyword>
<evidence type="ECO:0000313" key="1">
    <source>
        <dbReference type="EMBL" id="EMR11411.1"/>
    </source>
</evidence>
<sequence>MRFIRVTHVIWVKRRIRCISTRTFEIQTIGALTRKAEETNLLKIQEIPVKNKENVKKSLLERLKGKKINILAKPLMPGILPYDESKVSRGLKNGVLKKDYMGFPWPDEAKYVDSDLAFYEDLSTEKKDMKTIKKCLEYDNLSVSLKDSDRELSIKSKKNIKEENKMLKDEFNLKMDDYEKNQRIYRSPIIRKGHSKLDMFVSRLEFVSKEDLDPYMPDWVISSKKINILKSKDSVPKQFREMDKELKKMNVKSNEGNLDCKNIFYMNDSTFFNNCIYKNSSIKPNQKIEMINIINEMIKQKTV</sequence>
<dbReference type="Proteomes" id="UP000011958">
    <property type="component" value="Unassembled WGS sequence"/>
</dbReference>
<name>M7NW98_PNEMU</name>
<dbReference type="HOGENOM" id="CLU_918663_0_0_1"/>
<protein>
    <submittedName>
        <fullName evidence="1">Uncharacterized protein</fullName>
    </submittedName>
</protein>
<gene>
    <name evidence="1" type="ORF">PNEG_00434</name>
</gene>
<accession>M7NW98</accession>
<proteinExistence type="predicted"/>
<dbReference type="AlphaFoldDB" id="M7NW98"/>
<comment type="caution">
    <text evidence="1">The sequence shown here is derived from an EMBL/GenBank/DDBJ whole genome shotgun (WGS) entry which is preliminary data.</text>
</comment>